<feature type="compositionally biased region" description="Basic and acidic residues" evidence="1">
    <location>
        <begin position="1"/>
        <end position="10"/>
    </location>
</feature>
<feature type="compositionally biased region" description="Basic and acidic residues" evidence="1">
    <location>
        <begin position="69"/>
        <end position="87"/>
    </location>
</feature>
<feature type="region of interest" description="Disordered" evidence="1">
    <location>
        <begin position="249"/>
        <end position="280"/>
    </location>
</feature>
<feature type="compositionally biased region" description="Basic and acidic residues" evidence="1">
    <location>
        <begin position="23"/>
        <end position="60"/>
    </location>
</feature>
<dbReference type="EMBL" id="BK015028">
    <property type="protein sequence ID" value="DAD87812.1"/>
    <property type="molecule type" value="Genomic_DNA"/>
</dbReference>
<evidence type="ECO:0000313" key="2">
    <source>
        <dbReference type="EMBL" id="DAD87812.1"/>
    </source>
</evidence>
<organism evidence="2">
    <name type="scientific">Podoviridae sp. ctJYR5</name>
    <dbReference type="NCBI Taxonomy" id="2826551"/>
    <lineage>
        <taxon>Viruses</taxon>
        <taxon>Duplodnaviria</taxon>
        <taxon>Heunggongvirae</taxon>
        <taxon>Uroviricota</taxon>
        <taxon>Caudoviricetes</taxon>
    </lineage>
</organism>
<reference evidence="2" key="1">
    <citation type="journal article" date="2021" name="Proc. Natl. Acad. Sci. U.S.A.">
        <title>A Catalog of Tens of Thousands of Viruses from Human Metagenomes Reveals Hidden Associations with Chronic Diseases.</title>
        <authorList>
            <person name="Tisza M.J."/>
            <person name="Buck C.B."/>
        </authorList>
    </citation>
    <scope>NUCLEOTIDE SEQUENCE</scope>
    <source>
        <strain evidence="2">CtJYR5</strain>
    </source>
</reference>
<evidence type="ECO:0000256" key="1">
    <source>
        <dbReference type="SAM" id="MobiDB-lite"/>
    </source>
</evidence>
<feature type="compositionally biased region" description="Basic and acidic residues" evidence="1">
    <location>
        <begin position="118"/>
        <end position="127"/>
    </location>
</feature>
<feature type="region of interest" description="Disordered" evidence="1">
    <location>
        <begin position="157"/>
        <end position="180"/>
    </location>
</feature>
<name>A0A8S5N041_9CAUD</name>
<sequence>MALSDAEKNALKGLNPDGSPMNEEQRKANKAKVDAKNAESIKQDKAEHGGRSLTERRTEGDPQQSMDDAQTRNKAAKDLTPQQREESGMTGNDVFDPGDSDGDKKAVSPDDGNMLEGAPKDPADVDHFKDTKAAWKHLTDVFGEKVSALQAELENRLGEQLTPTDRETGNPFAGDDVPASKEMTLDDVKQVAESTKDDAKAVLKGVGDVGGAAVELGGTAAKDAGNAIVDGMGIDRKAAASTGRTLAGLSGLFSSSDSGNDKVPDSNWKPKSISELFKGN</sequence>
<feature type="compositionally biased region" description="Low complexity" evidence="1">
    <location>
        <begin position="249"/>
        <end position="258"/>
    </location>
</feature>
<feature type="region of interest" description="Disordered" evidence="1">
    <location>
        <begin position="1"/>
        <end position="127"/>
    </location>
</feature>
<proteinExistence type="predicted"/>
<protein>
    <submittedName>
        <fullName evidence="2">Uncharacterized protein</fullName>
    </submittedName>
</protein>
<accession>A0A8S5N041</accession>